<dbReference type="EMBL" id="JAGPXF010000002">
    <property type="protein sequence ID" value="KAH7257164.1"/>
    <property type="molecule type" value="Genomic_DNA"/>
</dbReference>
<dbReference type="OrthoDB" id="10483823at2759"/>
<organism evidence="1 2">
    <name type="scientific">Fusarium tricinctum</name>
    <dbReference type="NCBI Taxonomy" id="61284"/>
    <lineage>
        <taxon>Eukaryota</taxon>
        <taxon>Fungi</taxon>
        <taxon>Dikarya</taxon>
        <taxon>Ascomycota</taxon>
        <taxon>Pezizomycotina</taxon>
        <taxon>Sordariomycetes</taxon>
        <taxon>Hypocreomycetidae</taxon>
        <taxon>Hypocreales</taxon>
        <taxon>Nectriaceae</taxon>
        <taxon>Fusarium</taxon>
        <taxon>Fusarium tricinctum species complex</taxon>
    </lineage>
</organism>
<sequence length="204" mass="24088">MDFTRDGVEQVTIIINQLRLDDHAFTRRKYMNTLPMAKSLSCMPNLRSLRLELDWYAGSPTQVFSEQLSSRNVWWPNLRSLRVSPPCVLEDLMKHCDHKVLETLDLKGLFDAFELEEAKKIKKLGQLHLTFLQPRFKIDNWGWTRDRPQLWETQCEPQFSNLKRLVVNWEQEYNGPSYYTSCFDNKPRAVRKVTKVAQALPNLE</sequence>
<name>A0A8K0WFF0_9HYPO</name>
<comment type="caution">
    <text evidence="1">The sequence shown here is derived from an EMBL/GenBank/DDBJ whole genome shotgun (WGS) entry which is preliminary data.</text>
</comment>
<evidence type="ECO:0000313" key="2">
    <source>
        <dbReference type="Proteomes" id="UP000813427"/>
    </source>
</evidence>
<protein>
    <submittedName>
        <fullName evidence="1">Uncharacterized protein</fullName>
    </submittedName>
</protein>
<dbReference type="Proteomes" id="UP000813427">
    <property type="component" value="Unassembled WGS sequence"/>
</dbReference>
<keyword evidence="2" id="KW-1185">Reference proteome</keyword>
<accession>A0A8K0WFF0</accession>
<gene>
    <name evidence="1" type="ORF">BKA59DRAFT_552840</name>
</gene>
<reference evidence="1" key="1">
    <citation type="journal article" date="2021" name="Nat. Commun.">
        <title>Genetic determinants of endophytism in the Arabidopsis root mycobiome.</title>
        <authorList>
            <person name="Mesny F."/>
            <person name="Miyauchi S."/>
            <person name="Thiergart T."/>
            <person name="Pickel B."/>
            <person name="Atanasova L."/>
            <person name="Karlsson M."/>
            <person name="Huettel B."/>
            <person name="Barry K.W."/>
            <person name="Haridas S."/>
            <person name="Chen C."/>
            <person name="Bauer D."/>
            <person name="Andreopoulos W."/>
            <person name="Pangilinan J."/>
            <person name="LaButti K."/>
            <person name="Riley R."/>
            <person name="Lipzen A."/>
            <person name="Clum A."/>
            <person name="Drula E."/>
            <person name="Henrissat B."/>
            <person name="Kohler A."/>
            <person name="Grigoriev I.V."/>
            <person name="Martin F.M."/>
            <person name="Hacquard S."/>
        </authorList>
    </citation>
    <scope>NUCLEOTIDE SEQUENCE</scope>
    <source>
        <strain evidence="1">MPI-SDFR-AT-0068</strain>
    </source>
</reference>
<proteinExistence type="predicted"/>
<evidence type="ECO:0000313" key="1">
    <source>
        <dbReference type="EMBL" id="KAH7257164.1"/>
    </source>
</evidence>
<dbReference type="AlphaFoldDB" id="A0A8K0WFF0"/>